<keyword evidence="1 4" id="KW-0479">Metal-binding</keyword>
<feature type="region of interest" description="Disordered" evidence="5">
    <location>
        <begin position="541"/>
        <end position="562"/>
    </location>
</feature>
<dbReference type="AlphaFoldDB" id="A0A3D8RMN5"/>
<dbReference type="GO" id="GO:0008270">
    <property type="term" value="F:zinc ion binding"/>
    <property type="evidence" value="ECO:0007669"/>
    <property type="project" value="UniProtKB-KW"/>
</dbReference>
<evidence type="ECO:0000256" key="3">
    <source>
        <dbReference type="ARBA" id="ARBA00022833"/>
    </source>
</evidence>
<dbReference type="STRING" id="1849047.A0A3D8RMN5"/>
<keyword evidence="8" id="KW-1185">Reference proteome</keyword>
<dbReference type="SMART" id="SM00356">
    <property type="entry name" value="ZnF_C3H1"/>
    <property type="match status" value="3"/>
</dbReference>
<evidence type="ECO:0000313" key="8">
    <source>
        <dbReference type="Proteomes" id="UP000256645"/>
    </source>
</evidence>
<dbReference type="Proteomes" id="UP000256645">
    <property type="component" value="Unassembled WGS sequence"/>
</dbReference>
<sequence>MPCCMDFMARGRCRILDKGGVCELNHDLDLYNEARKIGKESVQLCADYIRHGQCRFGARCRHIHNIELRQAKVARDTVKAEERVVTRKAFARGQEAISKSVTKTLPQIKIRVAAATEMDCDPGKPPSYPPRASVAIRGGAVSHASSTDSPSISKATNSTILPKYQPDISFEMFFQGSFEPPSTSKAKQNQSSMTEFTESTHSVEKPEPKIQHPPSTATSNLLALKQQNSMSTLDQYTSANSSAPGVAEQNMSLRPTASQTTNVRVSKKICWHFINKECLYGERCLKYHDAVLRREKRNELEKQRNKHGKSNTKLGMRVAVDVAVEPIQQPPSAHSTPIQKQNCVKPTANIQPRRKALQNNHRPDHQKKVTASAGHCTPIEMEPANKNVNKSLKYKKNYSTADIQTNGSPHSLKVTNKKVGYCRSPSAQASAMHSSNNGNMKNKKDCHDRAKNTRTRRESFSFWNVSENSLVLDSSDLTAFPTIDNAAPMSKKSTPTQRNSWAALTAESNTTMRKKNRSTNAKMSKSLGVIKPNAIPASSAWSRPISIPERHKPKPQLESPKKLFPWNPDDDIRWATENLDPKRREIFFKTPEKLQPKIDRGPLFEFHKFGLFPAEIRLQIWELCVKNAGPRTVRLEYHENCIEDTYEVTNTYFSSESSLPAMFHVNREARAVALPYYEQAFSTVHQLGSIPFNFSKDELFLRCPGAGFLSTTIGMIPERDCMRIKKVYIALKDWVFCEGEHAFAMNITKFRACRRLLLVAGDGLTERKWTQNQEKAIEKLQKVLIPRWNKLNHTPPPKIRFWIIPALKARELRIDSFYW</sequence>
<evidence type="ECO:0000259" key="6">
    <source>
        <dbReference type="PROSITE" id="PS50103"/>
    </source>
</evidence>
<protein>
    <recommendedName>
        <fullName evidence="6">C3H1-type domain-containing protein</fullName>
    </recommendedName>
</protein>
<reference evidence="7 8" key="1">
    <citation type="journal article" date="2018" name="IMA Fungus">
        <title>IMA Genome-F 9: Draft genome sequence of Annulohypoxylon stygium, Aspergillus mulundensis, Berkeleyomyces basicola (syn. Thielaviopsis basicola), Ceratocystis smalleyi, two Cercospora beticola strains, Coleophoma cylindrospora, Fusarium fracticaudum, Phialophora cf. hyalina, and Morchella septimelata.</title>
        <authorList>
            <person name="Wingfield B.D."/>
            <person name="Bills G.F."/>
            <person name="Dong Y."/>
            <person name="Huang W."/>
            <person name="Nel W.J."/>
            <person name="Swalarsk-Parry B.S."/>
            <person name="Vaghefi N."/>
            <person name="Wilken P.M."/>
            <person name="An Z."/>
            <person name="de Beer Z.W."/>
            <person name="De Vos L."/>
            <person name="Chen L."/>
            <person name="Duong T.A."/>
            <person name="Gao Y."/>
            <person name="Hammerbacher A."/>
            <person name="Kikkert J.R."/>
            <person name="Li Y."/>
            <person name="Li H."/>
            <person name="Li K."/>
            <person name="Li Q."/>
            <person name="Liu X."/>
            <person name="Ma X."/>
            <person name="Naidoo K."/>
            <person name="Pethybridge S.J."/>
            <person name="Sun J."/>
            <person name="Steenkamp E.T."/>
            <person name="van der Nest M.A."/>
            <person name="van Wyk S."/>
            <person name="Wingfield M.J."/>
            <person name="Xiong C."/>
            <person name="Yue Q."/>
            <person name="Zhang X."/>
        </authorList>
    </citation>
    <scope>NUCLEOTIDE SEQUENCE [LARGE SCALE GENOMIC DNA]</scope>
    <source>
        <strain evidence="7 8">BP6252</strain>
    </source>
</reference>
<evidence type="ECO:0000313" key="7">
    <source>
        <dbReference type="EMBL" id="RDW75327.1"/>
    </source>
</evidence>
<evidence type="ECO:0000256" key="5">
    <source>
        <dbReference type="SAM" id="MobiDB-lite"/>
    </source>
</evidence>
<keyword evidence="2 4" id="KW-0863">Zinc-finger</keyword>
<feature type="region of interest" description="Disordered" evidence="5">
    <location>
        <begin position="179"/>
        <end position="216"/>
    </location>
</feature>
<name>A0A3D8RMN5_9HELO</name>
<dbReference type="Pfam" id="PF20150">
    <property type="entry name" value="2EXR"/>
    <property type="match status" value="1"/>
</dbReference>
<feature type="compositionally biased region" description="Basic and acidic residues" evidence="5">
    <location>
        <begin position="201"/>
        <end position="210"/>
    </location>
</feature>
<comment type="caution">
    <text evidence="7">The sequence shown here is derived from an EMBL/GenBank/DDBJ whole genome shotgun (WGS) entry which is preliminary data.</text>
</comment>
<feature type="compositionally biased region" description="Polar residues" evidence="5">
    <location>
        <begin position="180"/>
        <end position="200"/>
    </location>
</feature>
<feature type="region of interest" description="Disordered" evidence="5">
    <location>
        <begin position="427"/>
        <end position="446"/>
    </location>
</feature>
<proteinExistence type="predicted"/>
<feature type="domain" description="C3H1-type" evidence="6">
    <location>
        <begin position="264"/>
        <end position="291"/>
    </location>
</feature>
<feature type="domain" description="C3H1-type" evidence="6">
    <location>
        <begin position="39"/>
        <end position="67"/>
    </location>
</feature>
<accession>A0A3D8RMN5</accession>
<evidence type="ECO:0000256" key="1">
    <source>
        <dbReference type="ARBA" id="ARBA00022723"/>
    </source>
</evidence>
<dbReference type="OrthoDB" id="3564848at2759"/>
<dbReference type="EMBL" id="PDLM01000006">
    <property type="protein sequence ID" value="RDW75327.1"/>
    <property type="molecule type" value="Genomic_DNA"/>
</dbReference>
<dbReference type="InterPro" id="IPR036855">
    <property type="entry name" value="Znf_CCCH_sf"/>
</dbReference>
<dbReference type="SUPFAM" id="SSF90229">
    <property type="entry name" value="CCCH zinc finger"/>
    <property type="match status" value="1"/>
</dbReference>
<feature type="region of interest" description="Disordered" evidence="5">
    <location>
        <begin position="139"/>
        <end position="158"/>
    </location>
</feature>
<feature type="zinc finger region" description="C3H1-type" evidence="4">
    <location>
        <begin position="39"/>
        <end position="67"/>
    </location>
</feature>
<dbReference type="PANTHER" id="PTHR35910">
    <property type="entry name" value="2EXR DOMAIN-CONTAINING PROTEIN"/>
    <property type="match status" value="1"/>
</dbReference>
<dbReference type="InterPro" id="IPR045518">
    <property type="entry name" value="2EXR"/>
</dbReference>
<feature type="compositionally biased region" description="Polar residues" evidence="5">
    <location>
        <begin position="143"/>
        <end position="158"/>
    </location>
</feature>
<evidence type="ECO:0000256" key="2">
    <source>
        <dbReference type="ARBA" id="ARBA00022771"/>
    </source>
</evidence>
<gene>
    <name evidence="7" type="ORF">BP6252_06469</name>
</gene>
<keyword evidence="3 4" id="KW-0862">Zinc</keyword>
<dbReference type="Gene3D" id="3.30.1370.210">
    <property type="match status" value="1"/>
</dbReference>
<organism evidence="7 8">
    <name type="scientific">Coleophoma cylindrospora</name>
    <dbReference type="NCBI Taxonomy" id="1849047"/>
    <lineage>
        <taxon>Eukaryota</taxon>
        <taxon>Fungi</taxon>
        <taxon>Dikarya</taxon>
        <taxon>Ascomycota</taxon>
        <taxon>Pezizomycotina</taxon>
        <taxon>Leotiomycetes</taxon>
        <taxon>Helotiales</taxon>
        <taxon>Dermateaceae</taxon>
        <taxon>Coleophoma</taxon>
    </lineage>
</organism>
<dbReference type="InterPro" id="IPR000571">
    <property type="entry name" value="Znf_CCCH"/>
</dbReference>
<feature type="region of interest" description="Disordered" evidence="5">
    <location>
        <begin position="234"/>
        <end position="259"/>
    </location>
</feature>
<feature type="zinc finger region" description="C3H1-type" evidence="4">
    <location>
        <begin position="264"/>
        <end position="291"/>
    </location>
</feature>
<evidence type="ECO:0000256" key="4">
    <source>
        <dbReference type="PROSITE-ProRule" id="PRU00723"/>
    </source>
</evidence>
<feature type="compositionally biased region" description="Polar residues" evidence="5">
    <location>
        <begin position="427"/>
        <end position="440"/>
    </location>
</feature>
<dbReference type="PROSITE" id="PS50103">
    <property type="entry name" value="ZF_C3H1"/>
    <property type="match status" value="2"/>
</dbReference>
<dbReference type="PANTHER" id="PTHR35910:SF1">
    <property type="entry name" value="2EXR DOMAIN-CONTAINING PROTEIN"/>
    <property type="match status" value="1"/>
</dbReference>